<feature type="region of interest" description="Disordered" evidence="2">
    <location>
        <begin position="1"/>
        <end position="29"/>
    </location>
</feature>
<accession>A0AA35LCE9</accession>
<feature type="region of interest" description="Disordered" evidence="2">
    <location>
        <begin position="191"/>
        <end position="226"/>
    </location>
</feature>
<proteinExistence type="predicted"/>
<feature type="coiled-coil region" evidence="1">
    <location>
        <begin position="36"/>
        <end position="88"/>
    </location>
</feature>
<evidence type="ECO:0000256" key="2">
    <source>
        <dbReference type="SAM" id="MobiDB-lite"/>
    </source>
</evidence>
<dbReference type="AlphaFoldDB" id="A0AA35LCE9"/>
<sequence length="226" mass="24339">MARSISQDNRSTPGSLMEGEGINGNPGQAAPAAQVIENIKEALDGLKKAVKAVLKQVEAYFGKLQELEEKLQQMLATLQQARAEAMRSKVPINGDHPIFAVISAEDVANMKEALDGLKTSAETVFMAAQIFLMNLQELEEKLQQLSAVPQEPQAGAASHVTASDIIFPSSNFAPPSSLKFSSDYIFKGNKTSPAEQDLGAGKRPRCQSESRARAREAVGERNAQLT</sequence>
<keyword evidence="1" id="KW-0175">Coiled coil</keyword>
<feature type="compositionally biased region" description="Basic and acidic residues" evidence="2">
    <location>
        <begin position="206"/>
        <end position="219"/>
    </location>
</feature>
<gene>
    <name evidence="3" type="ORF">PODLI_1B027411</name>
</gene>
<name>A0AA35LCE9_9SAUR</name>
<reference evidence="3" key="1">
    <citation type="submission" date="2022-12" db="EMBL/GenBank/DDBJ databases">
        <authorList>
            <person name="Alioto T."/>
            <person name="Alioto T."/>
            <person name="Gomez Garrido J."/>
        </authorList>
    </citation>
    <scope>NUCLEOTIDE SEQUENCE</scope>
</reference>
<protein>
    <submittedName>
        <fullName evidence="3">Uncharacterized protein</fullName>
    </submittedName>
</protein>
<organism evidence="3 4">
    <name type="scientific">Podarcis lilfordi</name>
    <name type="common">Lilford's wall lizard</name>
    <dbReference type="NCBI Taxonomy" id="74358"/>
    <lineage>
        <taxon>Eukaryota</taxon>
        <taxon>Metazoa</taxon>
        <taxon>Chordata</taxon>
        <taxon>Craniata</taxon>
        <taxon>Vertebrata</taxon>
        <taxon>Euteleostomi</taxon>
        <taxon>Lepidosauria</taxon>
        <taxon>Squamata</taxon>
        <taxon>Bifurcata</taxon>
        <taxon>Unidentata</taxon>
        <taxon>Episquamata</taxon>
        <taxon>Laterata</taxon>
        <taxon>Lacertibaenia</taxon>
        <taxon>Lacertidae</taxon>
        <taxon>Podarcis</taxon>
    </lineage>
</organism>
<feature type="compositionally biased region" description="Polar residues" evidence="2">
    <location>
        <begin position="1"/>
        <end position="14"/>
    </location>
</feature>
<keyword evidence="4" id="KW-1185">Reference proteome</keyword>
<evidence type="ECO:0000313" key="3">
    <source>
        <dbReference type="EMBL" id="CAI5793368.1"/>
    </source>
</evidence>
<evidence type="ECO:0000256" key="1">
    <source>
        <dbReference type="SAM" id="Coils"/>
    </source>
</evidence>
<dbReference type="Proteomes" id="UP001178461">
    <property type="component" value="Chromosome Z"/>
</dbReference>
<evidence type="ECO:0000313" key="4">
    <source>
        <dbReference type="Proteomes" id="UP001178461"/>
    </source>
</evidence>
<dbReference type="EMBL" id="OX395140">
    <property type="protein sequence ID" value="CAI5793368.1"/>
    <property type="molecule type" value="Genomic_DNA"/>
</dbReference>